<name>A0A254Q976_9BURK</name>
<reference evidence="1 2" key="1">
    <citation type="submission" date="2017-05" db="EMBL/GenBank/DDBJ databases">
        <title>Polynucleobacter sp. MWH-K35W1 isolated from the permanently anoxic monimolimnion of a meromictic lake.</title>
        <authorList>
            <person name="Hahn M.W."/>
        </authorList>
    </citation>
    <scope>NUCLEOTIDE SEQUENCE [LARGE SCALE GENOMIC DNA]</scope>
    <source>
        <strain evidence="1 2">MWH-K35W1</strain>
    </source>
</reference>
<comment type="caution">
    <text evidence="1">The sequence shown here is derived from an EMBL/GenBank/DDBJ whole genome shotgun (WGS) entry which is preliminary data.</text>
</comment>
<dbReference type="EMBL" id="NGUO01000010">
    <property type="protein sequence ID" value="OWS71477.1"/>
    <property type="molecule type" value="Genomic_DNA"/>
</dbReference>
<proteinExistence type="predicted"/>
<sequence>MAKVISTYSFSKRELDERKLQARCNVIEPQADSKQPKYLNGYLLQKDQAGYFLLKPSPNSPTMIREDLPISVGYAAALQRDSL</sequence>
<gene>
    <name evidence="1" type="ORF">CBI30_06975</name>
</gene>
<dbReference type="AlphaFoldDB" id="A0A254Q976"/>
<evidence type="ECO:0000313" key="2">
    <source>
        <dbReference type="Proteomes" id="UP000198104"/>
    </source>
</evidence>
<accession>A0A254Q976</accession>
<evidence type="ECO:0000313" key="1">
    <source>
        <dbReference type="EMBL" id="OWS71477.1"/>
    </source>
</evidence>
<protein>
    <submittedName>
        <fullName evidence="1">Uncharacterized protein</fullName>
    </submittedName>
</protein>
<keyword evidence="2" id="KW-1185">Reference proteome</keyword>
<organism evidence="1 2">
    <name type="scientific">Polynucleobacter aenigmaticus</name>
    <dbReference type="NCBI Taxonomy" id="1743164"/>
    <lineage>
        <taxon>Bacteria</taxon>
        <taxon>Pseudomonadati</taxon>
        <taxon>Pseudomonadota</taxon>
        <taxon>Betaproteobacteria</taxon>
        <taxon>Burkholderiales</taxon>
        <taxon>Burkholderiaceae</taxon>
        <taxon>Polynucleobacter</taxon>
    </lineage>
</organism>
<dbReference type="Proteomes" id="UP000198104">
    <property type="component" value="Unassembled WGS sequence"/>
</dbReference>